<dbReference type="EMBL" id="SNRW01037612">
    <property type="protein sequence ID" value="KAA6353691.1"/>
    <property type="molecule type" value="Genomic_DNA"/>
</dbReference>
<gene>
    <name evidence="2" type="ORF">EZS28_050782</name>
</gene>
<protein>
    <submittedName>
        <fullName evidence="2">Uncharacterized protein</fullName>
    </submittedName>
</protein>
<evidence type="ECO:0000256" key="1">
    <source>
        <dbReference type="SAM" id="Phobius"/>
    </source>
</evidence>
<keyword evidence="1" id="KW-0472">Membrane</keyword>
<organism evidence="2 3">
    <name type="scientific">Streblomastix strix</name>
    <dbReference type="NCBI Taxonomy" id="222440"/>
    <lineage>
        <taxon>Eukaryota</taxon>
        <taxon>Metamonada</taxon>
        <taxon>Preaxostyla</taxon>
        <taxon>Oxymonadida</taxon>
        <taxon>Streblomastigidae</taxon>
        <taxon>Streblomastix</taxon>
    </lineage>
</organism>
<accession>A0A5J4T7K3</accession>
<sequence>MYSINIFPRQQKLHYLLPPLPLPLAFPLPTLGAGERELNNPPLGANPPFIVLDATPTTFFQTAVVPASEAASYLGPTAFLIIVPLPVPVFVDASFLGFIYTFVPIPAQILTPDGIHAFYSLPQFVLIPLPLVVALLQKANFNSILFNLVVIN</sequence>
<keyword evidence="1" id="KW-1133">Transmembrane helix</keyword>
<feature type="transmembrane region" description="Helical" evidence="1">
    <location>
        <begin position="115"/>
        <end position="136"/>
    </location>
</feature>
<dbReference type="AlphaFoldDB" id="A0A5J4T7K3"/>
<keyword evidence="1" id="KW-0812">Transmembrane</keyword>
<dbReference type="Proteomes" id="UP000324800">
    <property type="component" value="Unassembled WGS sequence"/>
</dbReference>
<feature type="transmembrane region" description="Helical" evidence="1">
    <location>
        <begin position="78"/>
        <end position="103"/>
    </location>
</feature>
<evidence type="ECO:0000313" key="3">
    <source>
        <dbReference type="Proteomes" id="UP000324800"/>
    </source>
</evidence>
<evidence type="ECO:0000313" key="2">
    <source>
        <dbReference type="EMBL" id="KAA6353691.1"/>
    </source>
</evidence>
<comment type="caution">
    <text evidence="2">The sequence shown here is derived from an EMBL/GenBank/DDBJ whole genome shotgun (WGS) entry which is preliminary data.</text>
</comment>
<proteinExistence type="predicted"/>
<reference evidence="2 3" key="1">
    <citation type="submission" date="2019-03" db="EMBL/GenBank/DDBJ databases">
        <title>Single cell metagenomics reveals metabolic interactions within the superorganism composed of flagellate Streblomastix strix and complex community of Bacteroidetes bacteria on its surface.</title>
        <authorList>
            <person name="Treitli S.C."/>
            <person name="Kolisko M."/>
            <person name="Husnik F."/>
            <person name="Keeling P."/>
            <person name="Hampl V."/>
        </authorList>
    </citation>
    <scope>NUCLEOTIDE SEQUENCE [LARGE SCALE GENOMIC DNA]</scope>
    <source>
        <strain evidence="2">ST1C</strain>
    </source>
</reference>
<name>A0A5J4T7K3_9EUKA</name>